<dbReference type="EMBL" id="BAEQ01000066">
    <property type="protein sequence ID" value="GAC30729.1"/>
    <property type="molecule type" value="Genomic_DNA"/>
</dbReference>
<dbReference type="CDD" id="cd10747">
    <property type="entry name" value="DnaJ_C"/>
    <property type="match status" value="1"/>
</dbReference>
<dbReference type="AlphaFoldDB" id="K6YDA9"/>
<keyword evidence="1" id="KW-0963">Cytoplasm</keyword>
<dbReference type="FunFam" id="2.60.260.20:FF:000013">
    <property type="entry name" value="DnaJ subfamily B member 11"/>
    <property type="match status" value="1"/>
</dbReference>
<evidence type="ECO:0000256" key="3">
    <source>
        <dbReference type="ARBA" id="ARBA00023186"/>
    </source>
</evidence>
<dbReference type="PRINTS" id="PR00625">
    <property type="entry name" value="JDOMAIN"/>
</dbReference>
<evidence type="ECO:0000259" key="4">
    <source>
        <dbReference type="PROSITE" id="PS50076"/>
    </source>
</evidence>
<feature type="domain" description="J" evidence="4">
    <location>
        <begin position="5"/>
        <end position="69"/>
    </location>
</feature>
<dbReference type="InterPro" id="IPR036869">
    <property type="entry name" value="J_dom_sf"/>
</dbReference>
<dbReference type="FunFam" id="2.60.260.20:FF:000008">
    <property type="entry name" value="Curved DNA-binding protein"/>
    <property type="match status" value="1"/>
</dbReference>
<dbReference type="PROSITE" id="PS00636">
    <property type="entry name" value="DNAJ_1"/>
    <property type="match status" value="1"/>
</dbReference>
<dbReference type="Pfam" id="PF00226">
    <property type="entry name" value="DnaJ"/>
    <property type="match status" value="1"/>
</dbReference>
<dbReference type="SMART" id="SM00271">
    <property type="entry name" value="DnaJ"/>
    <property type="match status" value="1"/>
</dbReference>
<evidence type="ECO:0000313" key="5">
    <source>
        <dbReference type="EMBL" id="GAC30729.1"/>
    </source>
</evidence>
<evidence type="ECO:0000256" key="2">
    <source>
        <dbReference type="ARBA" id="ARBA00023125"/>
    </source>
</evidence>
<dbReference type="GO" id="GO:0003677">
    <property type="term" value="F:DNA binding"/>
    <property type="evidence" value="ECO:0007669"/>
    <property type="project" value="UniProtKB-KW"/>
</dbReference>
<dbReference type="SUPFAM" id="SSF49493">
    <property type="entry name" value="HSP40/DnaJ peptide-binding domain"/>
    <property type="match status" value="2"/>
</dbReference>
<keyword evidence="6" id="KW-1185">Reference proteome</keyword>
<sequence>MKFKDYYKILQVGDTADLKQIKKAYRKLALKYHPDTSPEPDGDENFKEVAEAYEVLKDTKKRAEYDELRRYGGCSTDGFDAPPGWQSTTSNNQYQGNEHGDFSEFFNSFFADRGQNYEGSQRHSPDLFKGQDLEMELPVFLEETLSGTTKALDYHVPVITNNQRQQIKKSLKVKIPAGVTDGERIRLKGQGALGRQGKLNGDLYLVIRLVPHPLFDLQGSNLILSLPLTPWEAALGIKLEIPTLDGKVKLNIPANSRSGQKLRIKGKGLKSKTGQGDLLALIKIDIPPLTNTETKRLWSELAEADKYNPRADWS</sequence>
<keyword evidence="2 5" id="KW-0238">DNA-binding</keyword>
<dbReference type="GO" id="GO:0051082">
    <property type="term" value="F:unfolded protein binding"/>
    <property type="evidence" value="ECO:0007669"/>
    <property type="project" value="InterPro"/>
</dbReference>
<gene>
    <name evidence="5" type="primary">cbpA</name>
    <name evidence="5" type="ORF">GPAL_3889</name>
</gene>
<dbReference type="InterPro" id="IPR001623">
    <property type="entry name" value="DnaJ_domain"/>
</dbReference>
<dbReference type="PANTHER" id="PTHR43096:SF52">
    <property type="entry name" value="DNAJ HOMOLOG 1, MITOCHONDRIAL-RELATED"/>
    <property type="match status" value="1"/>
</dbReference>
<dbReference type="OrthoDB" id="9779889at2"/>
<dbReference type="InterPro" id="IPR002939">
    <property type="entry name" value="DnaJ_C"/>
</dbReference>
<protein>
    <submittedName>
        <fullName evidence="5">Curved DNA-binding protein</fullName>
    </submittedName>
</protein>
<dbReference type="Proteomes" id="UP000006251">
    <property type="component" value="Unassembled WGS sequence"/>
</dbReference>
<dbReference type="RefSeq" id="WP_006015314.1">
    <property type="nucleotide sequence ID" value="NZ_AUAV01000023.1"/>
</dbReference>
<evidence type="ECO:0000256" key="1">
    <source>
        <dbReference type="ARBA" id="ARBA00022490"/>
    </source>
</evidence>
<dbReference type="Gene3D" id="2.60.260.20">
    <property type="entry name" value="Urease metallochaperone UreE, N-terminal domain"/>
    <property type="match status" value="2"/>
</dbReference>
<dbReference type="STRING" id="1121922.GCA_000428905_03561"/>
<dbReference type="PANTHER" id="PTHR43096">
    <property type="entry name" value="DNAJ HOMOLOG 1, MITOCHONDRIAL-RELATED"/>
    <property type="match status" value="1"/>
</dbReference>
<dbReference type="InterPro" id="IPR008971">
    <property type="entry name" value="HSP40/DnaJ_pept-bd"/>
</dbReference>
<dbReference type="Pfam" id="PF01556">
    <property type="entry name" value="DnaJ_C"/>
    <property type="match status" value="1"/>
</dbReference>
<proteinExistence type="predicted"/>
<dbReference type="CDD" id="cd06257">
    <property type="entry name" value="DnaJ"/>
    <property type="match status" value="1"/>
</dbReference>
<reference evidence="6" key="1">
    <citation type="journal article" date="2014" name="Environ. Microbiol.">
        <title>Comparative genomics of the marine bacterial genus Glaciecola reveals the high degree of genomic diversity and genomic characteristic for cold adaptation.</title>
        <authorList>
            <person name="Qin Q.L."/>
            <person name="Xie B.B."/>
            <person name="Yu Y."/>
            <person name="Shu Y.L."/>
            <person name="Rong J.C."/>
            <person name="Zhang Y.J."/>
            <person name="Zhao D.L."/>
            <person name="Chen X.L."/>
            <person name="Zhang X.Y."/>
            <person name="Chen B."/>
            <person name="Zhou B.C."/>
            <person name="Zhang Y.Z."/>
        </authorList>
    </citation>
    <scope>NUCLEOTIDE SEQUENCE [LARGE SCALE GENOMIC DNA]</scope>
    <source>
        <strain evidence="6">ACAM 615</strain>
    </source>
</reference>
<evidence type="ECO:0000313" key="6">
    <source>
        <dbReference type="Proteomes" id="UP000006251"/>
    </source>
</evidence>
<dbReference type="GO" id="GO:0042026">
    <property type="term" value="P:protein refolding"/>
    <property type="evidence" value="ECO:0007669"/>
    <property type="project" value="TreeGrafter"/>
</dbReference>
<accession>K6YDA9</accession>
<dbReference type="Gene3D" id="1.10.287.110">
    <property type="entry name" value="DnaJ domain"/>
    <property type="match status" value="1"/>
</dbReference>
<name>K6YDA9_9ALTE</name>
<dbReference type="SUPFAM" id="SSF46565">
    <property type="entry name" value="Chaperone J-domain"/>
    <property type="match status" value="1"/>
</dbReference>
<keyword evidence="3" id="KW-0143">Chaperone</keyword>
<organism evidence="5 6">
    <name type="scientific">Brumicola pallidula DSM 14239 = ACAM 615</name>
    <dbReference type="NCBI Taxonomy" id="1121922"/>
    <lineage>
        <taxon>Bacteria</taxon>
        <taxon>Pseudomonadati</taxon>
        <taxon>Pseudomonadota</taxon>
        <taxon>Gammaproteobacteria</taxon>
        <taxon>Alteromonadales</taxon>
        <taxon>Alteromonadaceae</taxon>
        <taxon>Brumicola</taxon>
    </lineage>
</organism>
<dbReference type="GO" id="GO:0005737">
    <property type="term" value="C:cytoplasm"/>
    <property type="evidence" value="ECO:0007669"/>
    <property type="project" value="TreeGrafter"/>
</dbReference>
<dbReference type="InterPro" id="IPR018253">
    <property type="entry name" value="DnaJ_domain_CS"/>
</dbReference>
<comment type="caution">
    <text evidence="5">The sequence shown here is derived from an EMBL/GenBank/DDBJ whole genome shotgun (WGS) entry which is preliminary data.</text>
</comment>
<dbReference type="PROSITE" id="PS50076">
    <property type="entry name" value="DNAJ_2"/>
    <property type="match status" value="1"/>
</dbReference>